<dbReference type="CDD" id="cd00077">
    <property type="entry name" value="HDc"/>
    <property type="match status" value="1"/>
</dbReference>
<dbReference type="PANTHER" id="PTHR47320">
    <property type="entry name" value="BIFUNCTIONAL URIDYLYLTRANSFERASE/URIDYLYL-REMOVING ENZYME"/>
    <property type="match status" value="1"/>
</dbReference>
<dbReference type="InterPro" id="IPR002934">
    <property type="entry name" value="Polymerase_NTP_transf_dom"/>
</dbReference>
<evidence type="ECO:0000256" key="3">
    <source>
        <dbReference type="ARBA" id="ARBA00022737"/>
    </source>
</evidence>
<evidence type="ECO:0000256" key="5">
    <source>
        <dbReference type="ARBA" id="ARBA00022842"/>
    </source>
</evidence>
<feature type="domain" description="ACT" evidence="9">
    <location>
        <begin position="781"/>
        <end position="855"/>
    </location>
</feature>
<feature type="domain" description="HD" evidence="10">
    <location>
        <begin position="434"/>
        <end position="556"/>
    </location>
</feature>
<accession>A0ABU7WFI4</accession>
<dbReference type="InterPro" id="IPR006674">
    <property type="entry name" value="HD_domain"/>
</dbReference>
<dbReference type="Pfam" id="PF01909">
    <property type="entry name" value="NTP_transf_2"/>
    <property type="match status" value="1"/>
</dbReference>
<dbReference type="CDD" id="cd05401">
    <property type="entry name" value="NT_GlnE_GlnD_like"/>
    <property type="match status" value="1"/>
</dbReference>
<comment type="catalytic activity">
    <reaction evidence="8">
        <text>[protein-PII]-uridylyl-L-tyrosine + H2O = [protein-PII]-L-tyrosine + UMP + H(+)</text>
        <dbReference type="Rhea" id="RHEA:48600"/>
        <dbReference type="Rhea" id="RHEA-COMP:12147"/>
        <dbReference type="Rhea" id="RHEA-COMP:12148"/>
        <dbReference type="ChEBI" id="CHEBI:15377"/>
        <dbReference type="ChEBI" id="CHEBI:15378"/>
        <dbReference type="ChEBI" id="CHEBI:46858"/>
        <dbReference type="ChEBI" id="CHEBI:57865"/>
        <dbReference type="ChEBI" id="CHEBI:90602"/>
    </reaction>
</comment>
<dbReference type="Gene3D" id="1.10.3090.10">
    <property type="entry name" value="cca-adding enzyme, domain 2"/>
    <property type="match status" value="1"/>
</dbReference>
<dbReference type="PIRSF" id="PIRSF006288">
    <property type="entry name" value="PII_uridyltransf"/>
    <property type="match status" value="1"/>
</dbReference>
<keyword evidence="4 8" id="KW-0378">Hydrolase</keyword>
<dbReference type="InterPro" id="IPR013546">
    <property type="entry name" value="PII_UdlTrfase/GS_AdlTrfase"/>
</dbReference>
<dbReference type="RefSeq" id="WP_332077730.1">
    <property type="nucleotide sequence ID" value="NZ_JAZHBM010000001.1"/>
</dbReference>
<dbReference type="CDD" id="cd04900">
    <property type="entry name" value="ACT_UUR-like_1"/>
    <property type="match status" value="1"/>
</dbReference>
<feature type="region of interest" description="Uridylyl-removing" evidence="8">
    <location>
        <begin position="317"/>
        <end position="675"/>
    </location>
</feature>
<comment type="catalytic activity">
    <reaction evidence="8">
        <text>[protein-PII]-L-tyrosine + UTP = [protein-PII]-uridylyl-L-tyrosine + diphosphate</text>
        <dbReference type="Rhea" id="RHEA:13673"/>
        <dbReference type="Rhea" id="RHEA-COMP:12147"/>
        <dbReference type="Rhea" id="RHEA-COMP:12148"/>
        <dbReference type="ChEBI" id="CHEBI:33019"/>
        <dbReference type="ChEBI" id="CHEBI:46398"/>
        <dbReference type="ChEBI" id="CHEBI:46858"/>
        <dbReference type="ChEBI" id="CHEBI:90602"/>
        <dbReference type="EC" id="2.7.7.59"/>
    </reaction>
</comment>
<dbReference type="EC" id="3.1.4.-" evidence="8"/>
<comment type="activity regulation">
    <text evidence="8">Uridylyltransferase (UTase) activity is inhibited by glutamine, while glutamine activates uridylyl-removing (UR) activity.</text>
</comment>
<dbReference type="GO" id="GO:0008773">
    <property type="term" value="F:[protein-PII] uridylyltransferase activity"/>
    <property type="evidence" value="ECO:0007669"/>
    <property type="project" value="UniProtKB-EC"/>
</dbReference>
<keyword evidence="1 8" id="KW-0808">Transferase</keyword>
<evidence type="ECO:0000313" key="12">
    <source>
        <dbReference type="Proteomes" id="UP001358324"/>
    </source>
</evidence>
<dbReference type="PROSITE" id="PS51671">
    <property type="entry name" value="ACT"/>
    <property type="match status" value="2"/>
</dbReference>
<dbReference type="Pfam" id="PF01966">
    <property type="entry name" value="HD"/>
    <property type="match status" value="1"/>
</dbReference>
<keyword evidence="2 8" id="KW-0548">Nucleotidyltransferase</keyword>
<evidence type="ECO:0000256" key="1">
    <source>
        <dbReference type="ARBA" id="ARBA00022679"/>
    </source>
</evidence>
<proteinExistence type="inferred from homology"/>
<dbReference type="PROSITE" id="PS51831">
    <property type="entry name" value="HD"/>
    <property type="match status" value="1"/>
</dbReference>
<dbReference type="InterPro" id="IPR002912">
    <property type="entry name" value="ACT_dom"/>
</dbReference>
<dbReference type="CDD" id="cd04899">
    <property type="entry name" value="ACT_ACR-UUR-like_2"/>
    <property type="match status" value="1"/>
</dbReference>
<dbReference type="Proteomes" id="UP001358324">
    <property type="component" value="Unassembled WGS sequence"/>
</dbReference>
<keyword evidence="5 8" id="KW-0460">Magnesium</keyword>
<comment type="domain">
    <text evidence="8">Has four distinct domains: an N-terminal nucleotidyltransferase (NT) domain responsible for UTase activity, a central HD domain that encodes UR activity, and two C-terminal ACT domains that seem to have a role in glutamine sensing.</text>
</comment>
<evidence type="ECO:0000256" key="2">
    <source>
        <dbReference type="ARBA" id="ARBA00022695"/>
    </source>
</evidence>
<gene>
    <name evidence="8 11" type="primary">glnD</name>
    <name evidence="11" type="ORF">V3391_06960</name>
</gene>
<comment type="caution">
    <text evidence="11">The sequence shown here is derived from an EMBL/GenBank/DDBJ whole genome shotgun (WGS) entry which is preliminary data.</text>
</comment>
<dbReference type="Gene3D" id="3.30.70.260">
    <property type="match status" value="1"/>
</dbReference>
<dbReference type="NCBIfam" id="TIGR01693">
    <property type="entry name" value="UTase_glnD"/>
    <property type="match status" value="1"/>
</dbReference>
<evidence type="ECO:0000259" key="10">
    <source>
        <dbReference type="PROSITE" id="PS51831"/>
    </source>
</evidence>
<dbReference type="EC" id="2.7.7.59" evidence="8"/>
<keyword evidence="3" id="KW-0677">Repeat</keyword>
<organism evidence="11 12">
    <name type="scientific">Luteimonas flava</name>
    <dbReference type="NCBI Taxonomy" id="3115822"/>
    <lineage>
        <taxon>Bacteria</taxon>
        <taxon>Pseudomonadati</taxon>
        <taxon>Pseudomonadota</taxon>
        <taxon>Gammaproteobacteria</taxon>
        <taxon>Lysobacterales</taxon>
        <taxon>Lysobacteraceae</taxon>
        <taxon>Luteimonas</taxon>
    </lineage>
</organism>
<evidence type="ECO:0000256" key="6">
    <source>
        <dbReference type="ARBA" id="ARBA00023268"/>
    </source>
</evidence>
<comment type="similarity">
    <text evidence="8">Belongs to the GlnD family.</text>
</comment>
<keyword evidence="6 8" id="KW-0511">Multifunctional enzyme</keyword>
<dbReference type="SUPFAM" id="SSF109604">
    <property type="entry name" value="HD-domain/PDEase-like"/>
    <property type="match status" value="1"/>
</dbReference>
<dbReference type="SUPFAM" id="SSF81593">
    <property type="entry name" value="Nucleotidyltransferase substrate binding subunit/domain"/>
    <property type="match status" value="1"/>
</dbReference>
<name>A0ABU7WFI4_9GAMM</name>
<dbReference type="SMART" id="SM00471">
    <property type="entry name" value="HDc"/>
    <property type="match status" value="1"/>
</dbReference>
<dbReference type="PANTHER" id="PTHR47320:SF1">
    <property type="entry name" value="BIFUNCTIONAL URIDYLYLTRANSFERASE_URIDYLYL-REMOVING ENZYME"/>
    <property type="match status" value="1"/>
</dbReference>
<comment type="catalytic activity">
    <reaction evidence="7">
        <text>guanosine 3',5'-bis(diphosphate) + H2O = GDP + diphosphate + H(+)</text>
        <dbReference type="Rhea" id="RHEA:14253"/>
        <dbReference type="ChEBI" id="CHEBI:15377"/>
        <dbReference type="ChEBI" id="CHEBI:15378"/>
        <dbReference type="ChEBI" id="CHEBI:33019"/>
        <dbReference type="ChEBI" id="CHEBI:58189"/>
        <dbReference type="ChEBI" id="CHEBI:77828"/>
        <dbReference type="EC" id="3.1.7.2"/>
    </reaction>
</comment>
<protein>
    <recommendedName>
        <fullName evidence="8">Bifunctional uridylyltransferase/uridylyl-removing enzyme</fullName>
        <shortName evidence="8">UTase/UR</shortName>
    </recommendedName>
    <alternativeName>
        <fullName evidence="8">Bifunctional [protein-PII] modification enzyme</fullName>
    </alternativeName>
    <alternativeName>
        <fullName evidence="8">Bifunctional nitrogen sensor protein</fullName>
    </alternativeName>
    <domain>
        <recommendedName>
            <fullName evidence="8">[Protein-PII] uridylyltransferase</fullName>
            <shortName evidence="8">PII uridylyltransferase</shortName>
            <shortName evidence="8">UTase</shortName>
            <ecNumber evidence="8">2.7.7.59</ecNumber>
        </recommendedName>
    </domain>
    <domain>
        <recommendedName>
            <fullName evidence="8">[Protein-PII]-UMP uridylyl-removing enzyme</fullName>
            <shortName evidence="8">UR</shortName>
            <ecNumber evidence="8">3.1.4.-</ecNumber>
        </recommendedName>
    </domain>
</protein>
<feature type="domain" description="ACT" evidence="9">
    <location>
        <begin position="676"/>
        <end position="754"/>
    </location>
</feature>
<evidence type="ECO:0000256" key="4">
    <source>
        <dbReference type="ARBA" id="ARBA00022801"/>
    </source>
</evidence>
<dbReference type="InterPro" id="IPR043519">
    <property type="entry name" value="NT_sf"/>
</dbReference>
<sequence>MAWVAEARAALATHDARLAQGFDAGQHIDRLLAARANAVDGWVRKAWARCIPGDAPLALFAVGGYGRGELFPHSDIDLLVIATSEAQAEHAEALGRMLALLWDFGLPVGHAVRSFEECTRAAEDVTVLTALLEARPLLANIGEVRALMDAIADTKVWPADDFFHAKRRELEMRHARFGDTADNLEPNIKDGPGGLRDVHNLRWMARRVLGVYGTEELIALGQLGVDEHATLERERRTLSRLRFGLHLVAGKAEERLRFDYQKALAARLHHVEAADNPLVEKMMQEFYRSASVVQRISERMLQRFEEQIEGEGTLQPLDAEFGSQRGYLVARDDVWPGGDIARVFDLFAMWADHQELRGLHSQTARALAESLHALPSWRTASTGLREQFLGLLRGPIPVRTLERMARLGVLGVWIPEFANVTGRMQFDLFHVYTVDQHTLAVLRNIASFASEAPDERFSSAHEVWPQLRKPELLLIAGLFHDIAKGRGGDHSELGAVDAREFCEGHGLGETDTALVEWLVKRHLLMSTSAQKLDISDPAVIHKFAAEVADRERLDYLYLLTCADIAGTSPKLWNAWKDRLLTDLRSATRLALRRGLENPVAAVERIAEARDRARGLLSAHGVEDTEADALFTRIPQESFLRGRADQVVWQALGLRDTVDGDVVVRVRRLAAGAQALEVFVHSPDRDGLFSAIVITLDRLGLVIQQARALDGPGGTIFDVFQVLPADTRQSLELASIERKLTTVLTGSLDLRPARRAQPRHLRHFRVPPRIEFNASADGRHTVFSLVCTDRPGLLADVAHELRQHGVRVHDARVATFGERVEDVFRLSDSAGRLLDDDAQDALRTALLASIDGDVAR</sequence>
<dbReference type="InterPro" id="IPR010043">
    <property type="entry name" value="UTase/UR"/>
</dbReference>
<evidence type="ECO:0000256" key="7">
    <source>
        <dbReference type="ARBA" id="ARBA00047968"/>
    </source>
</evidence>
<comment type="cofactor">
    <cofactor evidence="8">
        <name>Mg(2+)</name>
        <dbReference type="ChEBI" id="CHEBI:18420"/>
    </cofactor>
</comment>
<feature type="region of interest" description="Uridylyltransferase" evidence="8">
    <location>
        <begin position="1"/>
        <end position="316"/>
    </location>
</feature>
<dbReference type="InterPro" id="IPR045865">
    <property type="entry name" value="ACT-like_dom_sf"/>
</dbReference>
<dbReference type="InterPro" id="IPR003607">
    <property type="entry name" value="HD/PDEase_dom"/>
</dbReference>
<dbReference type="SUPFAM" id="SSF55021">
    <property type="entry name" value="ACT-like"/>
    <property type="match status" value="1"/>
</dbReference>
<dbReference type="HAMAP" id="MF_00277">
    <property type="entry name" value="PII_uridylyl_transf"/>
    <property type="match status" value="1"/>
</dbReference>
<dbReference type="EMBL" id="JAZHBM010000001">
    <property type="protein sequence ID" value="MEF3081951.1"/>
    <property type="molecule type" value="Genomic_DNA"/>
</dbReference>
<evidence type="ECO:0000259" key="9">
    <source>
        <dbReference type="PROSITE" id="PS51671"/>
    </source>
</evidence>
<keyword evidence="12" id="KW-1185">Reference proteome</keyword>
<dbReference type="Pfam" id="PF08335">
    <property type="entry name" value="GlnD_UR_UTase"/>
    <property type="match status" value="1"/>
</dbReference>
<dbReference type="SUPFAM" id="SSF81301">
    <property type="entry name" value="Nucleotidyltransferase"/>
    <property type="match status" value="1"/>
</dbReference>
<comment type="function">
    <text evidence="8">Modifies, by uridylylation and deuridylylation, the PII regulatory proteins (GlnB and homologs), in response to the nitrogen status of the cell that GlnD senses through the glutamine level. Under low glutamine levels, catalyzes the conversion of the PII proteins and UTP to PII-UMP and PPi, while under higher glutamine levels, GlnD hydrolyzes PII-UMP to PII and UMP (deuridylylation). Thus, controls uridylylation state and activity of the PII proteins, and plays an important role in the regulation of nitrogen metabolism.</text>
</comment>
<evidence type="ECO:0000256" key="8">
    <source>
        <dbReference type="HAMAP-Rule" id="MF_00277"/>
    </source>
</evidence>
<evidence type="ECO:0000313" key="11">
    <source>
        <dbReference type="EMBL" id="MEF3081951.1"/>
    </source>
</evidence>
<reference evidence="11 12" key="1">
    <citation type="submission" date="2024-01" db="EMBL/GenBank/DDBJ databases">
        <title>Novel species of the genus Luteimonas isolated from rivers.</title>
        <authorList>
            <person name="Lu H."/>
        </authorList>
    </citation>
    <scope>NUCLEOTIDE SEQUENCE [LARGE SCALE GENOMIC DNA]</scope>
    <source>
        <strain evidence="11 12">SMYT11W</strain>
    </source>
</reference>